<dbReference type="RefSeq" id="YP_004421845.1">
    <property type="nucleotide sequence ID" value="NC_015466.1"/>
</dbReference>
<evidence type="ECO:0000313" key="1">
    <source>
        <dbReference type="EMBL" id="ADK73478.1"/>
    </source>
</evidence>
<dbReference type="Proteomes" id="UP000008742">
    <property type="component" value="Segment"/>
</dbReference>
<dbReference type="OrthoDB" id="11045at10239"/>
<accession>F4YXT8</accession>
<dbReference type="EMBL" id="HM151342">
    <property type="protein sequence ID" value="ADK73478.1"/>
    <property type="molecule type" value="Genomic_DNA"/>
</dbReference>
<dbReference type="Gene3D" id="3.30.2000.20">
    <property type="match status" value="1"/>
</dbReference>
<reference evidence="1 2" key="1">
    <citation type="journal article" date="2009" name="Appl. Environ. Microbiol.">
        <title>Roseophage RDJL Phi1, infecting the aerobic anoxygenic phototrophic bacterium Roseobacter denitrificans OCh114.</title>
        <authorList>
            <person name="Zhang Y."/>
            <person name="Jiao N."/>
        </authorList>
    </citation>
    <scope>NUCLEOTIDE SEQUENCE [LARGE SCALE GENOMIC DNA]</scope>
</reference>
<protein>
    <submittedName>
        <fullName evidence="1">Phage structural protein</fullName>
    </submittedName>
</protein>
<proteinExistence type="predicted"/>
<gene>
    <name evidence="1" type="ORF">RDJLphi1_gp77</name>
</gene>
<dbReference type="GeneID" id="10511814"/>
<dbReference type="KEGG" id="vg:10511814"/>
<evidence type="ECO:0000313" key="2">
    <source>
        <dbReference type="Proteomes" id="UP000008742"/>
    </source>
</evidence>
<name>F4YXT8_9CAUD</name>
<organism evidence="1 2">
    <name type="scientific">Roseobacter phage RDJL Phi 1</name>
    <dbReference type="NCBI Taxonomy" id="562742"/>
    <lineage>
        <taxon>Viruses</taxon>
        <taxon>Duplodnaviria</taxon>
        <taxon>Heunggongvirae</taxon>
        <taxon>Uroviricota</taxon>
        <taxon>Caudoviricetes</taxon>
        <taxon>Xiamenvirus</taxon>
        <taxon>Xiamenvirus RDJL1</taxon>
    </lineage>
</organism>
<sequence length="138" mass="15695">MTTLNEAREAIYLAFTTAWGSETDFTFDNEDYKPPKDQPWVRLVVRHEGGDQETLGRVGNRKFSRTGRVLVQVFAPENSGTSRTDELLTLARNTFEGVTLAGTTVRFHGVTTREVGSSQREKWFQSIVDAPFEYDETR</sequence>
<reference evidence="1 2" key="2">
    <citation type="journal article" date="2011" name="Virol. J.">
        <title>Complete genome sequence of a marine roseophage provides evidence into the evolution of gene transfer agents in alphaproteobacteria.</title>
        <authorList>
            <person name="Huang S."/>
            <person name="Zhang Y."/>
            <person name="Chen F."/>
            <person name="Jiao N."/>
        </authorList>
    </citation>
    <scope>NUCLEOTIDE SEQUENCE [LARGE SCALE GENOMIC DNA]</scope>
</reference>
<keyword evidence="2" id="KW-1185">Reference proteome</keyword>